<feature type="domain" description="HTH cro/C1-type" evidence="1">
    <location>
        <begin position="6"/>
        <end position="60"/>
    </location>
</feature>
<reference evidence="2 3" key="1">
    <citation type="submission" date="2020-02" db="EMBL/GenBank/DDBJ databases">
        <authorList>
            <person name="Kim Y.B."/>
            <person name="Roh S.W."/>
        </authorList>
    </citation>
    <scope>NUCLEOTIDE SEQUENCE [LARGE SCALE GENOMIC DNA]</scope>
    <source>
        <strain evidence="2 3">DSM 103574</strain>
    </source>
</reference>
<proteinExistence type="predicted"/>
<dbReference type="InterPro" id="IPR010982">
    <property type="entry name" value="Lambda_DNA-bd_dom_sf"/>
</dbReference>
<dbReference type="InterPro" id="IPR001387">
    <property type="entry name" value="Cro/C1-type_HTH"/>
</dbReference>
<protein>
    <submittedName>
        <fullName evidence="2">Helix-turn-helix transcriptional regulator</fullName>
    </submittedName>
</protein>
<dbReference type="GO" id="GO:0003677">
    <property type="term" value="F:DNA binding"/>
    <property type="evidence" value="ECO:0007669"/>
    <property type="project" value="InterPro"/>
</dbReference>
<dbReference type="SMART" id="SM00530">
    <property type="entry name" value="HTH_XRE"/>
    <property type="match status" value="1"/>
</dbReference>
<dbReference type="RefSeq" id="WP_163066999.1">
    <property type="nucleotide sequence ID" value="NZ_CP048649.1"/>
</dbReference>
<dbReference type="Pfam" id="PF01381">
    <property type="entry name" value="HTH_3"/>
    <property type="match status" value="1"/>
</dbReference>
<dbReference type="Gene3D" id="1.10.260.40">
    <property type="entry name" value="lambda repressor-like DNA-binding domains"/>
    <property type="match status" value="1"/>
</dbReference>
<gene>
    <name evidence="2" type="ORF">Ami103574_10690</name>
</gene>
<evidence type="ECO:0000259" key="1">
    <source>
        <dbReference type="PROSITE" id="PS50943"/>
    </source>
</evidence>
<dbReference type="Proteomes" id="UP000466848">
    <property type="component" value="Chromosome"/>
</dbReference>
<evidence type="ECO:0000313" key="2">
    <source>
        <dbReference type="EMBL" id="QIB69759.1"/>
    </source>
</evidence>
<organism evidence="2 3">
    <name type="scientific">Aminipila butyrica</name>
    <dbReference type="NCBI Taxonomy" id="433296"/>
    <lineage>
        <taxon>Bacteria</taxon>
        <taxon>Bacillati</taxon>
        <taxon>Bacillota</taxon>
        <taxon>Clostridia</taxon>
        <taxon>Peptostreptococcales</taxon>
        <taxon>Anaerovoracaceae</taxon>
        <taxon>Aminipila</taxon>
    </lineage>
</organism>
<evidence type="ECO:0000313" key="3">
    <source>
        <dbReference type="Proteomes" id="UP000466848"/>
    </source>
</evidence>
<keyword evidence="3" id="KW-1185">Reference proteome</keyword>
<dbReference type="AlphaFoldDB" id="A0A858BX57"/>
<dbReference type="PROSITE" id="PS50943">
    <property type="entry name" value="HTH_CROC1"/>
    <property type="match status" value="1"/>
</dbReference>
<dbReference type="CDD" id="cd00093">
    <property type="entry name" value="HTH_XRE"/>
    <property type="match status" value="1"/>
</dbReference>
<name>A0A858BX57_9FIRM</name>
<accession>A0A858BX57</accession>
<sequence length="67" mass="8028">MEREWLINCRNKKKHTQASISQSVGISQQYYSKIEKGLRTPSTDVAMKIANILEFKWTRFYEEQEQM</sequence>
<dbReference type="EMBL" id="CP048649">
    <property type="protein sequence ID" value="QIB69759.1"/>
    <property type="molecule type" value="Genomic_DNA"/>
</dbReference>
<dbReference type="SUPFAM" id="SSF47413">
    <property type="entry name" value="lambda repressor-like DNA-binding domains"/>
    <property type="match status" value="1"/>
</dbReference>
<dbReference type="KEGG" id="abut:Ami103574_10690"/>